<evidence type="ECO:0000313" key="2">
    <source>
        <dbReference type="Proteomes" id="UP000280271"/>
    </source>
</evidence>
<organism evidence="1 2">
    <name type="scientific">Acinetobacter chengduensis</name>
    <dbReference type="NCBI Taxonomy" id="2420890"/>
    <lineage>
        <taxon>Bacteria</taxon>
        <taxon>Pseudomonadati</taxon>
        <taxon>Pseudomonadota</taxon>
        <taxon>Gammaproteobacteria</taxon>
        <taxon>Moraxellales</taxon>
        <taxon>Moraxellaceae</taxon>
        <taxon>Acinetobacter</taxon>
    </lineage>
</organism>
<accession>A0ABX9TRB0</accession>
<gene>
    <name evidence="1" type="ORF">D9K81_17345</name>
</gene>
<dbReference type="Proteomes" id="UP000280271">
    <property type="component" value="Unassembled WGS sequence"/>
</dbReference>
<dbReference type="EMBL" id="RCHC01000034">
    <property type="protein sequence ID" value="RLL17268.1"/>
    <property type="molecule type" value="Genomic_DNA"/>
</dbReference>
<name>A0ABX9TRB0_9GAMM</name>
<proteinExistence type="predicted"/>
<protein>
    <submittedName>
        <fullName evidence="1">Uncharacterized protein</fullName>
    </submittedName>
</protein>
<comment type="caution">
    <text evidence="1">The sequence shown here is derived from an EMBL/GenBank/DDBJ whole genome shotgun (WGS) entry which is preliminary data.</text>
</comment>
<reference evidence="1 2" key="1">
    <citation type="submission" date="2018-09" db="EMBL/GenBank/DDBJ databases">
        <title>The draft genome of Acinetobacter sp. strains.</title>
        <authorList>
            <person name="Qin J."/>
            <person name="Feng Y."/>
            <person name="Zong Z."/>
        </authorList>
    </citation>
    <scope>NUCLEOTIDE SEQUENCE [LARGE SCALE GENOMIC DNA]</scope>
    <source>
        <strain evidence="1 2">WCHAc060005</strain>
    </source>
</reference>
<sequence>MEPMNMKQNLAHQQSKQNPEFLEGDVVVFKDPNKPDHLMTVHKVQGDGVLLNGNSNFALTHLIRTASVAEVLAKRRLTQTEQALAEVS</sequence>
<keyword evidence="2" id="KW-1185">Reference proteome</keyword>
<evidence type="ECO:0000313" key="1">
    <source>
        <dbReference type="EMBL" id="RLL17268.1"/>
    </source>
</evidence>